<evidence type="ECO:0000256" key="12">
    <source>
        <dbReference type="HAMAP-Rule" id="MF_00454"/>
    </source>
</evidence>
<proteinExistence type="inferred from homology"/>
<evidence type="ECO:0000256" key="6">
    <source>
        <dbReference type="ARBA" id="ARBA00023053"/>
    </source>
</evidence>
<keyword evidence="14" id="KW-1185">Reference proteome</keyword>
<dbReference type="HAMAP" id="MF_00454">
    <property type="entry name" value="FluC"/>
    <property type="match status" value="1"/>
</dbReference>
<dbReference type="GO" id="GO:0046872">
    <property type="term" value="F:metal ion binding"/>
    <property type="evidence" value="ECO:0007669"/>
    <property type="project" value="UniProtKB-KW"/>
</dbReference>
<sequence>MWMYVAVAIGGAFGAVARFSAAKYVAEHYSDLSFPLATFGVNVIGSFLLGFSYVLSAEKMTLEPHTAAIITVGFLGSFTTFSTMSLDVYHLLVETKYLIASFYISSSVFLGLIAAALGIIMARLF</sequence>
<dbReference type="Proteomes" id="UP000267187">
    <property type="component" value="Unassembled WGS sequence"/>
</dbReference>
<protein>
    <recommendedName>
        <fullName evidence="12">Fluoride-specific ion channel FluC</fullName>
    </recommendedName>
</protein>
<gene>
    <name evidence="12" type="primary">fluC</name>
    <name evidence="12" type="synonym">crcB</name>
    <name evidence="13" type="ORF">DFR27_1081</name>
</gene>
<dbReference type="NCBIfam" id="TIGR00494">
    <property type="entry name" value="crcB"/>
    <property type="match status" value="1"/>
</dbReference>
<dbReference type="GO" id="GO:0062054">
    <property type="term" value="F:fluoride channel activity"/>
    <property type="evidence" value="ECO:0007669"/>
    <property type="project" value="UniProtKB-UniRule"/>
</dbReference>
<organism evidence="13 14">
    <name type="scientific">Umboniibacter marinipuniceus</name>
    <dbReference type="NCBI Taxonomy" id="569599"/>
    <lineage>
        <taxon>Bacteria</taxon>
        <taxon>Pseudomonadati</taxon>
        <taxon>Pseudomonadota</taxon>
        <taxon>Gammaproteobacteria</taxon>
        <taxon>Cellvibrionales</taxon>
        <taxon>Cellvibrionaceae</taxon>
        <taxon>Umboniibacter</taxon>
    </lineage>
</organism>
<evidence type="ECO:0000256" key="3">
    <source>
        <dbReference type="ARBA" id="ARBA00022519"/>
    </source>
</evidence>
<comment type="similarity">
    <text evidence="10 12">Belongs to the fluoride channel Fluc/FEX (TC 1.A.43) family.</text>
</comment>
<dbReference type="OrthoDB" id="9806299at2"/>
<dbReference type="EMBL" id="REFJ01000002">
    <property type="protein sequence ID" value="RMA81272.1"/>
    <property type="molecule type" value="Genomic_DNA"/>
</dbReference>
<reference evidence="13 14" key="1">
    <citation type="submission" date="2018-10" db="EMBL/GenBank/DDBJ databases">
        <title>Genomic Encyclopedia of Type Strains, Phase IV (KMG-IV): sequencing the most valuable type-strain genomes for metagenomic binning, comparative biology and taxonomic classification.</title>
        <authorList>
            <person name="Goeker M."/>
        </authorList>
    </citation>
    <scope>NUCLEOTIDE SEQUENCE [LARGE SCALE GENOMIC DNA]</scope>
    <source>
        <strain evidence="13 14">DSM 25080</strain>
    </source>
</reference>
<evidence type="ECO:0000256" key="10">
    <source>
        <dbReference type="ARBA" id="ARBA00035120"/>
    </source>
</evidence>
<dbReference type="GO" id="GO:0140114">
    <property type="term" value="P:cellular detoxification of fluoride"/>
    <property type="evidence" value="ECO:0007669"/>
    <property type="project" value="UniProtKB-UniRule"/>
</dbReference>
<keyword evidence="7 12" id="KW-0406">Ion transport</keyword>
<keyword evidence="5 12" id="KW-1133">Transmembrane helix</keyword>
<dbReference type="AlphaFoldDB" id="A0A3M0AQJ6"/>
<dbReference type="Pfam" id="PF02537">
    <property type="entry name" value="CRCB"/>
    <property type="match status" value="1"/>
</dbReference>
<keyword evidence="3" id="KW-0997">Cell inner membrane</keyword>
<keyword evidence="9 12" id="KW-0407">Ion channel</keyword>
<evidence type="ECO:0000256" key="2">
    <source>
        <dbReference type="ARBA" id="ARBA00022475"/>
    </source>
</evidence>
<feature type="binding site" evidence="12">
    <location>
        <position position="79"/>
    </location>
    <ligand>
        <name>Na(+)</name>
        <dbReference type="ChEBI" id="CHEBI:29101"/>
        <note>structural</note>
    </ligand>
</feature>
<keyword evidence="2 12" id="KW-1003">Cell membrane</keyword>
<evidence type="ECO:0000256" key="9">
    <source>
        <dbReference type="ARBA" id="ARBA00023303"/>
    </source>
</evidence>
<evidence type="ECO:0000313" key="14">
    <source>
        <dbReference type="Proteomes" id="UP000267187"/>
    </source>
</evidence>
<dbReference type="InterPro" id="IPR003691">
    <property type="entry name" value="FluC"/>
</dbReference>
<dbReference type="GO" id="GO:0005886">
    <property type="term" value="C:plasma membrane"/>
    <property type="evidence" value="ECO:0007669"/>
    <property type="project" value="UniProtKB-SubCell"/>
</dbReference>
<comment type="function">
    <text evidence="12">Fluoride-specific ion channel. Important for reducing fluoride concentration in the cell, thus reducing its toxicity.</text>
</comment>
<keyword evidence="4 12" id="KW-0812">Transmembrane</keyword>
<keyword evidence="6 12" id="KW-0915">Sodium</keyword>
<evidence type="ECO:0000313" key="13">
    <source>
        <dbReference type="EMBL" id="RMA81272.1"/>
    </source>
</evidence>
<evidence type="ECO:0000256" key="5">
    <source>
        <dbReference type="ARBA" id="ARBA00022989"/>
    </source>
</evidence>
<accession>A0A3M0AQJ6</accession>
<comment type="activity regulation">
    <text evidence="12">Na(+) is not transported, but it plays an essential structural role and its presence is essential for fluoride channel function.</text>
</comment>
<keyword evidence="12" id="KW-0479">Metal-binding</keyword>
<evidence type="ECO:0000256" key="11">
    <source>
        <dbReference type="ARBA" id="ARBA00035585"/>
    </source>
</evidence>
<evidence type="ECO:0000256" key="1">
    <source>
        <dbReference type="ARBA" id="ARBA00004651"/>
    </source>
</evidence>
<feature type="transmembrane region" description="Helical" evidence="12">
    <location>
        <begin position="37"/>
        <end position="55"/>
    </location>
</feature>
<feature type="binding site" evidence="12">
    <location>
        <position position="76"/>
    </location>
    <ligand>
        <name>Na(+)</name>
        <dbReference type="ChEBI" id="CHEBI:29101"/>
        <note>structural</note>
    </ligand>
</feature>
<feature type="transmembrane region" description="Helical" evidence="12">
    <location>
        <begin position="98"/>
        <end position="122"/>
    </location>
</feature>
<feature type="transmembrane region" description="Helical" evidence="12">
    <location>
        <begin position="67"/>
        <end position="86"/>
    </location>
</feature>
<keyword evidence="12" id="KW-0813">Transport</keyword>
<evidence type="ECO:0000256" key="8">
    <source>
        <dbReference type="ARBA" id="ARBA00023136"/>
    </source>
</evidence>
<comment type="catalytic activity">
    <reaction evidence="11">
        <text>fluoride(in) = fluoride(out)</text>
        <dbReference type="Rhea" id="RHEA:76159"/>
        <dbReference type="ChEBI" id="CHEBI:17051"/>
    </reaction>
    <physiologicalReaction direction="left-to-right" evidence="11">
        <dbReference type="Rhea" id="RHEA:76160"/>
    </physiologicalReaction>
</comment>
<keyword evidence="8 12" id="KW-0472">Membrane</keyword>
<evidence type="ECO:0000256" key="7">
    <source>
        <dbReference type="ARBA" id="ARBA00023065"/>
    </source>
</evidence>
<dbReference type="PANTHER" id="PTHR28259">
    <property type="entry name" value="FLUORIDE EXPORT PROTEIN 1-RELATED"/>
    <property type="match status" value="1"/>
</dbReference>
<name>A0A3M0AQJ6_9GAMM</name>
<comment type="caution">
    <text evidence="13">The sequence shown here is derived from an EMBL/GenBank/DDBJ whole genome shotgun (WGS) entry which is preliminary data.</text>
</comment>
<comment type="subcellular location">
    <subcellularLocation>
        <location evidence="1 12">Cell membrane</location>
        <topology evidence="1 12">Multi-pass membrane protein</topology>
    </subcellularLocation>
</comment>
<dbReference type="PANTHER" id="PTHR28259:SF1">
    <property type="entry name" value="FLUORIDE EXPORT PROTEIN 1-RELATED"/>
    <property type="match status" value="1"/>
</dbReference>
<evidence type="ECO:0000256" key="4">
    <source>
        <dbReference type="ARBA" id="ARBA00022692"/>
    </source>
</evidence>